<evidence type="ECO:0000313" key="1">
    <source>
        <dbReference type="EMBL" id="TMS36044.1"/>
    </source>
</evidence>
<sequence>MMSVLALHFADRRPLLPLQLCIRCVVYSRATSCIEAISINGDVNLSVRDSRTSALSSRVPSSVGMRPMKNDDSFPQFPNLQDDCASVIDDTMSLATNASEDDQQWNNASALDSPNDDDIFKSNDDVAIAEEAETLDFAQQVSSDHKKFLSRKVNVLQAFLLNTNVYISIVDGHTHVKGYASRCVIAELLDVVCSNVYSSLSKTAAVQANNSDGSFEDGNVHFEIFTSSSKERPVKIRIDLQNLKLNLTDEILSHLGPFVEFENNGDEPPHLVISVTNTEIAIKDNKKKNPLRIKVKNVEICQDNEDEEVAE</sequence>
<keyword evidence="2" id="KW-1185">Reference proteome</keyword>
<name>A0A4U8USV6_STECR</name>
<reference evidence="1 2" key="2">
    <citation type="journal article" date="2019" name="G3 (Bethesda)">
        <title>Hybrid Assembly of the Genome of the Entomopathogenic Nematode Steinernema carpocapsae Identifies the X-Chromosome.</title>
        <authorList>
            <person name="Serra L."/>
            <person name="Macchietto M."/>
            <person name="Macias-Munoz A."/>
            <person name="McGill C.J."/>
            <person name="Rodriguez I.M."/>
            <person name="Rodriguez B."/>
            <person name="Murad R."/>
            <person name="Mortazavi A."/>
        </authorList>
    </citation>
    <scope>NUCLEOTIDE SEQUENCE [LARGE SCALE GENOMIC DNA]</scope>
    <source>
        <strain evidence="1 2">ALL</strain>
    </source>
</reference>
<dbReference type="OrthoDB" id="5847865at2759"/>
<dbReference type="Proteomes" id="UP000298663">
    <property type="component" value="Unassembled WGS sequence"/>
</dbReference>
<gene>
    <name evidence="1" type="ORF">L596_003310</name>
</gene>
<dbReference type="AlphaFoldDB" id="A0A4U8USV6"/>
<evidence type="ECO:0000313" key="2">
    <source>
        <dbReference type="Proteomes" id="UP000298663"/>
    </source>
</evidence>
<comment type="caution">
    <text evidence="1">The sequence shown here is derived from an EMBL/GenBank/DDBJ whole genome shotgun (WGS) entry which is preliminary data.</text>
</comment>
<proteinExistence type="predicted"/>
<reference evidence="1 2" key="1">
    <citation type="journal article" date="2015" name="Genome Biol.">
        <title>Comparative genomics of Steinernema reveals deeply conserved gene regulatory networks.</title>
        <authorList>
            <person name="Dillman A.R."/>
            <person name="Macchietto M."/>
            <person name="Porter C.F."/>
            <person name="Rogers A."/>
            <person name="Williams B."/>
            <person name="Antoshechkin I."/>
            <person name="Lee M.M."/>
            <person name="Goodwin Z."/>
            <person name="Lu X."/>
            <person name="Lewis E.E."/>
            <person name="Goodrich-Blair H."/>
            <person name="Stock S.P."/>
            <person name="Adams B.J."/>
            <person name="Sternberg P.W."/>
            <person name="Mortazavi A."/>
        </authorList>
    </citation>
    <scope>NUCLEOTIDE SEQUENCE [LARGE SCALE GENOMIC DNA]</scope>
    <source>
        <strain evidence="1 2">ALL</strain>
    </source>
</reference>
<dbReference type="EMBL" id="AZBU02000001">
    <property type="protein sequence ID" value="TMS36044.1"/>
    <property type="molecule type" value="Genomic_DNA"/>
</dbReference>
<organism evidence="1 2">
    <name type="scientific">Steinernema carpocapsae</name>
    <name type="common">Entomopathogenic nematode</name>
    <dbReference type="NCBI Taxonomy" id="34508"/>
    <lineage>
        <taxon>Eukaryota</taxon>
        <taxon>Metazoa</taxon>
        <taxon>Ecdysozoa</taxon>
        <taxon>Nematoda</taxon>
        <taxon>Chromadorea</taxon>
        <taxon>Rhabditida</taxon>
        <taxon>Tylenchina</taxon>
        <taxon>Panagrolaimomorpha</taxon>
        <taxon>Strongyloidoidea</taxon>
        <taxon>Steinernematidae</taxon>
        <taxon>Steinernema</taxon>
    </lineage>
</organism>
<protein>
    <submittedName>
        <fullName evidence="1">Uncharacterized protein</fullName>
    </submittedName>
</protein>
<accession>A0A4U8USV6</accession>